<evidence type="ECO:0000313" key="4">
    <source>
        <dbReference type="Proteomes" id="UP001154255"/>
    </source>
</evidence>
<dbReference type="EMBL" id="CAMXCS010000005">
    <property type="protein sequence ID" value="CAI3952194.1"/>
    <property type="molecule type" value="Genomic_DNA"/>
</dbReference>
<dbReference type="AlphaFoldDB" id="A0A9W4TPM9"/>
<dbReference type="EMBL" id="CAMXCM010000003">
    <property type="protein sequence ID" value="CAI3943956.1"/>
    <property type="molecule type" value="Genomic_DNA"/>
</dbReference>
<name>A0A9W4TPM9_9PROT</name>
<feature type="transmembrane region" description="Helical" evidence="1">
    <location>
        <begin position="21"/>
        <end position="40"/>
    </location>
</feature>
<keyword evidence="1" id="KW-0812">Transmembrane</keyword>
<evidence type="ECO:0000313" key="3">
    <source>
        <dbReference type="EMBL" id="CAI3952194.1"/>
    </source>
</evidence>
<organism evidence="2 4">
    <name type="scientific">Commensalibacter communis</name>
    <dbReference type="NCBI Taxonomy" id="2972786"/>
    <lineage>
        <taxon>Bacteria</taxon>
        <taxon>Pseudomonadati</taxon>
        <taxon>Pseudomonadota</taxon>
        <taxon>Alphaproteobacteria</taxon>
        <taxon>Acetobacterales</taxon>
        <taxon>Acetobacteraceae</taxon>
    </lineage>
</organism>
<sequence>MQKKNSFLETFLYICEITIEIIQAIVEIIVPSIASIYFIIGGAVAAGAACIFFPAFIIYILITSIIVAIISFLYRFI</sequence>
<evidence type="ECO:0000256" key="1">
    <source>
        <dbReference type="SAM" id="Phobius"/>
    </source>
</evidence>
<dbReference type="Proteomes" id="UP001154259">
    <property type="component" value="Unassembled WGS sequence"/>
</dbReference>
<evidence type="ECO:0000313" key="5">
    <source>
        <dbReference type="Proteomes" id="UP001154259"/>
    </source>
</evidence>
<keyword evidence="1" id="KW-0472">Membrane</keyword>
<dbReference type="Proteomes" id="UP001154255">
    <property type="component" value="Unassembled WGS sequence"/>
</dbReference>
<protein>
    <submittedName>
        <fullName evidence="2">Uncharacterized protein</fullName>
    </submittedName>
</protein>
<evidence type="ECO:0000313" key="2">
    <source>
        <dbReference type="EMBL" id="CAI3943956.1"/>
    </source>
</evidence>
<keyword evidence="5" id="KW-1185">Reference proteome</keyword>
<feature type="transmembrane region" description="Helical" evidence="1">
    <location>
        <begin position="46"/>
        <end position="74"/>
    </location>
</feature>
<keyword evidence="1" id="KW-1133">Transmembrane helix</keyword>
<accession>A0A9W4TPM9</accession>
<gene>
    <name evidence="3" type="ORF">R53529_LOCUS1773</name>
    <name evidence="2" type="ORF">R53530_LOCUS1405</name>
</gene>
<reference evidence="2" key="1">
    <citation type="submission" date="2022-10" db="EMBL/GenBank/DDBJ databases">
        <authorList>
            <person name="Botero Cardona J."/>
        </authorList>
    </citation>
    <scope>NUCLEOTIDE SEQUENCE</scope>
    <source>
        <strain evidence="2">LMG 31819</strain>
        <strain evidence="3">R-53529</strain>
    </source>
</reference>
<proteinExistence type="predicted"/>
<comment type="caution">
    <text evidence="2">The sequence shown here is derived from an EMBL/GenBank/DDBJ whole genome shotgun (WGS) entry which is preliminary data.</text>
</comment>